<dbReference type="Proteomes" id="UP000272942">
    <property type="component" value="Unassembled WGS sequence"/>
</dbReference>
<dbReference type="InterPro" id="IPR055469">
    <property type="entry name" value="DUF7041"/>
</dbReference>
<dbReference type="AlphaFoldDB" id="A0A183BAY4"/>
<evidence type="ECO:0000313" key="3">
    <source>
        <dbReference type="Proteomes" id="UP000272942"/>
    </source>
</evidence>
<dbReference type="EMBL" id="UZAN01064051">
    <property type="protein sequence ID" value="VDP93641.1"/>
    <property type="molecule type" value="Genomic_DNA"/>
</dbReference>
<evidence type="ECO:0000259" key="1">
    <source>
        <dbReference type="Pfam" id="PF23055"/>
    </source>
</evidence>
<organism evidence="4">
    <name type="scientific">Echinostoma caproni</name>
    <dbReference type="NCBI Taxonomy" id="27848"/>
    <lineage>
        <taxon>Eukaryota</taxon>
        <taxon>Metazoa</taxon>
        <taxon>Spiralia</taxon>
        <taxon>Lophotrochozoa</taxon>
        <taxon>Platyhelminthes</taxon>
        <taxon>Trematoda</taxon>
        <taxon>Digenea</taxon>
        <taxon>Plagiorchiida</taxon>
        <taxon>Echinostomata</taxon>
        <taxon>Echinostomatoidea</taxon>
        <taxon>Echinostomatidae</taxon>
        <taxon>Echinostoma</taxon>
    </lineage>
</organism>
<name>A0A183BAY4_9TREM</name>
<gene>
    <name evidence="2" type="ORF">ECPE_LOCUS16369</name>
</gene>
<evidence type="ECO:0000313" key="4">
    <source>
        <dbReference type="WBParaSite" id="ECPE_0001641201-mRNA-1"/>
    </source>
</evidence>
<dbReference type="PANTHER" id="PTHR33327:SF3">
    <property type="entry name" value="RNA-DIRECTED DNA POLYMERASE"/>
    <property type="match status" value="1"/>
</dbReference>
<accession>A0A183BAY4</accession>
<sequence>MMHFHLQDVLIYRNGTIAEERKPLSVRELDLSAISFKPVAFMPDEVWFAALEAQFITSNVRSQRSKYVHSVDAIPGDLMSAIRDIILKPPEENAYDALKAAILQFYTRSNEERSRQLLARHPIFGMTLSRHLARLRTLAGPTNAHSDIVRELWLESLPRHVQLTVTALLEDSSTDKGASIADTCRY</sequence>
<protein>
    <recommendedName>
        <fullName evidence="1">DUF7041 domain-containing protein</fullName>
    </recommendedName>
</protein>
<keyword evidence="3" id="KW-1185">Reference proteome</keyword>
<reference evidence="4" key="1">
    <citation type="submission" date="2016-06" db="UniProtKB">
        <authorList>
            <consortium name="WormBaseParasite"/>
        </authorList>
    </citation>
    <scope>IDENTIFICATION</scope>
</reference>
<evidence type="ECO:0000313" key="2">
    <source>
        <dbReference type="EMBL" id="VDP93641.1"/>
    </source>
</evidence>
<proteinExistence type="predicted"/>
<feature type="domain" description="DUF7041" evidence="1">
    <location>
        <begin position="45"/>
        <end position="118"/>
    </location>
</feature>
<dbReference type="Pfam" id="PF23055">
    <property type="entry name" value="DUF7041"/>
    <property type="match status" value="1"/>
</dbReference>
<dbReference type="OrthoDB" id="6262499at2759"/>
<dbReference type="PANTHER" id="PTHR33327">
    <property type="entry name" value="ENDONUCLEASE"/>
    <property type="match status" value="1"/>
</dbReference>
<dbReference type="WBParaSite" id="ECPE_0001641201-mRNA-1">
    <property type="protein sequence ID" value="ECPE_0001641201-mRNA-1"/>
    <property type="gene ID" value="ECPE_0001641201"/>
</dbReference>
<reference evidence="2 3" key="2">
    <citation type="submission" date="2018-11" db="EMBL/GenBank/DDBJ databases">
        <authorList>
            <consortium name="Pathogen Informatics"/>
        </authorList>
    </citation>
    <scope>NUCLEOTIDE SEQUENCE [LARGE SCALE GENOMIC DNA]</scope>
    <source>
        <strain evidence="2 3">Egypt</strain>
    </source>
</reference>